<keyword evidence="4" id="KW-1185">Reference proteome</keyword>
<dbReference type="InterPro" id="IPR018114">
    <property type="entry name" value="TRYPSIN_HIS"/>
</dbReference>
<reference evidence="3 4" key="1">
    <citation type="submission" date="2019-02" db="EMBL/GenBank/DDBJ databases">
        <title>Genomic Encyclopedia of Type Strains, Phase IV (KMG-IV): sequencing the most valuable type-strain genomes for metagenomic binning, comparative biology and taxonomic classification.</title>
        <authorList>
            <person name="Goeker M."/>
        </authorList>
    </citation>
    <scope>NUCLEOTIDE SEQUENCE [LARGE SCALE GENOMIC DNA]</scope>
    <source>
        <strain evidence="3 4">DSM 101727</strain>
    </source>
</reference>
<dbReference type="PANTHER" id="PTHR15462:SF19">
    <property type="entry name" value="PEPTIDASE S1 DOMAIN-CONTAINING PROTEIN"/>
    <property type="match status" value="1"/>
</dbReference>
<sequence>MYDSDAPTVGKLFFLDATTNIDYRCSASVVVAPNKRTVLTAAHCLFDPSRQVGYVDHFFAPAYVDGNAPYGVWDMAEYIVHDKWVNEGKLHFDYGFMRMTRDDGVHIQDVVGALGFAWNQTNGFIDAMGYPANPPYDGERQKRDFTNSTIVDFANDGGGVLEGWFDEIISDFGGGSSGGPFVRDYNPQNRLGFARGVNSFRIPDRPYVYSAYFDGDAKVGKDFAGESGTGTQTLRASRWAPEGVGPLTTRATTPGTTWCP</sequence>
<name>A0A4Q7L1H8_9PSEU</name>
<dbReference type="InterPro" id="IPR009003">
    <property type="entry name" value="Peptidase_S1_PA"/>
</dbReference>
<comment type="caution">
    <text evidence="3">The sequence shown here is derived from an EMBL/GenBank/DDBJ whole genome shotgun (WGS) entry which is preliminary data.</text>
</comment>
<protein>
    <submittedName>
        <fullName evidence="3">Trypsin</fullName>
    </submittedName>
</protein>
<dbReference type="InterPro" id="IPR001254">
    <property type="entry name" value="Trypsin_dom"/>
</dbReference>
<dbReference type="InterPro" id="IPR043504">
    <property type="entry name" value="Peptidase_S1_PA_chymotrypsin"/>
</dbReference>
<evidence type="ECO:0000313" key="4">
    <source>
        <dbReference type="Proteomes" id="UP000294257"/>
    </source>
</evidence>
<proteinExistence type="predicted"/>
<dbReference type="Proteomes" id="UP000294257">
    <property type="component" value="Unassembled WGS sequence"/>
</dbReference>
<dbReference type="Gene3D" id="2.40.10.10">
    <property type="entry name" value="Trypsin-like serine proteases"/>
    <property type="match status" value="2"/>
</dbReference>
<evidence type="ECO:0000256" key="1">
    <source>
        <dbReference type="ARBA" id="ARBA00022729"/>
    </source>
</evidence>
<dbReference type="GO" id="GO:0006508">
    <property type="term" value="P:proteolysis"/>
    <property type="evidence" value="ECO:0007669"/>
    <property type="project" value="InterPro"/>
</dbReference>
<dbReference type="InterPro" id="IPR050966">
    <property type="entry name" value="Glutamyl_endopeptidase"/>
</dbReference>
<feature type="domain" description="Peptidase S1" evidence="2">
    <location>
        <begin position="23"/>
        <end position="201"/>
    </location>
</feature>
<evidence type="ECO:0000313" key="3">
    <source>
        <dbReference type="EMBL" id="RZS43037.1"/>
    </source>
</evidence>
<organism evidence="3 4">
    <name type="scientific">Herbihabitans rhizosphaerae</name>
    <dbReference type="NCBI Taxonomy" id="1872711"/>
    <lineage>
        <taxon>Bacteria</taxon>
        <taxon>Bacillati</taxon>
        <taxon>Actinomycetota</taxon>
        <taxon>Actinomycetes</taxon>
        <taxon>Pseudonocardiales</taxon>
        <taxon>Pseudonocardiaceae</taxon>
        <taxon>Herbihabitans</taxon>
    </lineage>
</organism>
<dbReference type="SUPFAM" id="SSF50494">
    <property type="entry name" value="Trypsin-like serine proteases"/>
    <property type="match status" value="1"/>
</dbReference>
<gene>
    <name evidence="3" type="ORF">EV193_10213</name>
</gene>
<evidence type="ECO:0000259" key="2">
    <source>
        <dbReference type="Pfam" id="PF00089"/>
    </source>
</evidence>
<dbReference type="Pfam" id="PF00089">
    <property type="entry name" value="Trypsin"/>
    <property type="match status" value="1"/>
</dbReference>
<dbReference type="AlphaFoldDB" id="A0A4Q7L1H8"/>
<dbReference type="GO" id="GO:0004252">
    <property type="term" value="F:serine-type endopeptidase activity"/>
    <property type="evidence" value="ECO:0007669"/>
    <property type="project" value="InterPro"/>
</dbReference>
<accession>A0A4Q7L1H8</accession>
<dbReference type="EMBL" id="SGWQ01000002">
    <property type="protein sequence ID" value="RZS43037.1"/>
    <property type="molecule type" value="Genomic_DNA"/>
</dbReference>
<dbReference type="PROSITE" id="PS00134">
    <property type="entry name" value="TRYPSIN_HIS"/>
    <property type="match status" value="1"/>
</dbReference>
<keyword evidence="1" id="KW-0732">Signal</keyword>
<dbReference type="PANTHER" id="PTHR15462">
    <property type="entry name" value="SERINE PROTEASE"/>
    <property type="match status" value="1"/>
</dbReference>